<dbReference type="OrthoDB" id="1142316at2"/>
<dbReference type="KEGG" id="noj:EJ995_09020"/>
<dbReference type="AlphaFoldDB" id="A0A3S9MZ84"/>
<dbReference type="PANTHER" id="PTHR42685:SF22">
    <property type="entry name" value="CONDITIONED MEDIUM FACTOR RECEPTOR 1"/>
    <property type="match status" value="1"/>
</dbReference>
<dbReference type="InterPro" id="IPR036188">
    <property type="entry name" value="FAD/NAD-bd_sf"/>
</dbReference>
<dbReference type="EMBL" id="CP034549">
    <property type="protein sequence ID" value="AZQ44373.1"/>
    <property type="molecule type" value="Genomic_DNA"/>
</dbReference>
<evidence type="ECO:0000313" key="3">
    <source>
        <dbReference type="Proteomes" id="UP000279600"/>
    </source>
</evidence>
<accession>A0A3S9MZ84</accession>
<name>A0A3S9MZ84_9FLAO</name>
<protein>
    <submittedName>
        <fullName evidence="2">NAD(P)/FAD-dependent oxidoreductase</fullName>
    </submittedName>
</protein>
<dbReference type="InterPro" id="IPR002938">
    <property type="entry name" value="FAD-bd"/>
</dbReference>
<organism evidence="2 3">
    <name type="scientific">Nonlabens ponticola</name>
    <dbReference type="NCBI Taxonomy" id="2496866"/>
    <lineage>
        <taxon>Bacteria</taxon>
        <taxon>Pseudomonadati</taxon>
        <taxon>Bacteroidota</taxon>
        <taxon>Flavobacteriia</taxon>
        <taxon>Flavobacteriales</taxon>
        <taxon>Flavobacteriaceae</taxon>
        <taxon>Nonlabens</taxon>
    </lineage>
</organism>
<feature type="domain" description="FAD-binding" evidence="1">
    <location>
        <begin position="5"/>
        <end position="301"/>
    </location>
</feature>
<dbReference type="GO" id="GO:0071949">
    <property type="term" value="F:FAD binding"/>
    <property type="evidence" value="ECO:0007669"/>
    <property type="project" value="InterPro"/>
</dbReference>
<dbReference type="PANTHER" id="PTHR42685">
    <property type="entry name" value="GERANYLGERANYL DIPHOSPHATE REDUCTASE"/>
    <property type="match status" value="1"/>
</dbReference>
<dbReference type="Pfam" id="PF01494">
    <property type="entry name" value="FAD_binding_3"/>
    <property type="match status" value="1"/>
</dbReference>
<keyword evidence="3" id="KW-1185">Reference proteome</keyword>
<evidence type="ECO:0000313" key="2">
    <source>
        <dbReference type="EMBL" id="AZQ44373.1"/>
    </source>
</evidence>
<evidence type="ECO:0000259" key="1">
    <source>
        <dbReference type="Pfam" id="PF01494"/>
    </source>
</evidence>
<gene>
    <name evidence="2" type="ORF">EJ995_09020</name>
</gene>
<proteinExistence type="predicted"/>
<dbReference type="Proteomes" id="UP000279600">
    <property type="component" value="Chromosome"/>
</dbReference>
<dbReference type="RefSeq" id="WP_126447749.1">
    <property type="nucleotide sequence ID" value="NZ_CP034549.1"/>
</dbReference>
<dbReference type="Gene3D" id="3.50.50.60">
    <property type="entry name" value="FAD/NAD(P)-binding domain"/>
    <property type="match status" value="1"/>
</dbReference>
<reference evidence="2 3" key="1">
    <citation type="submission" date="2018-12" db="EMBL/GenBank/DDBJ databases">
        <title>Complete genome of Nonlabens sp. MJ115.</title>
        <authorList>
            <person name="Choi H.S."/>
            <person name="Jung J."/>
        </authorList>
    </citation>
    <scope>NUCLEOTIDE SEQUENCE [LARGE SCALE GENOMIC DNA]</scope>
    <source>
        <strain evidence="2 3">MJ115</strain>
    </source>
</reference>
<dbReference type="SUPFAM" id="SSF51905">
    <property type="entry name" value="FAD/NAD(P)-binding domain"/>
    <property type="match status" value="1"/>
</dbReference>
<sequence length="371" mass="41938">MVNSYDIIIAGGGLSGLCAAIELSQEYQVLLIDPHEYPRHKMCGEYLSAEIYDVLASYGVNLKTLTSAHIQKFKVSTTNGDLIQNDLPLGGYGVSRYCLDHELFKIASKKATIITAKVLNAKSTDDCHEITTDRESFSCRQFIIATGKRSILDKALDRDFAFKKNEWLAVKMHYQYDMSWNEVQLHNFNGGYAGLSRVESGAVNLCYLTTFKSFQQFKEIEQFNKHVLSANPHLKAFFENAIPLWDKPISISQISFDKRGKTKSDFLFIGDAAGLIHPLCGNGMAMAIHSAHIASKLVKKYMDNTISRKTMLAEYQKSWKKNFGNRMRYGRWIQSILINPQLTRIMYNALKLVPSSLKLIIRKTHGKPVSA</sequence>
<dbReference type="InterPro" id="IPR050407">
    <property type="entry name" value="Geranylgeranyl_reductase"/>
</dbReference>